<sequence length="189" mass="21406">MGDKIFHNLSGKTLVATPHVITKGIYHKSLIYMLSHTEEGAIGLIFNRLVNHIDLKSFFKIKNDEIITPVMVPIYLGGPVEHEKGFFLHSSDYNKNLLLDFHNDLAVSSNLEISEDIAFGKGPKNSLFIVGYTAWKPGQLEEELEKNLWLVMDCNKEFIFADNPESKWHNALKHLGIDEIHFSSQIGNA</sequence>
<proteinExistence type="inferred from homology"/>
<comment type="similarity">
    <text evidence="1 2">Belongs to the UPF0301 (AlgH) family.</text>
</comment>
<dbReference type="STRING" id="109232.RMONA_01830"/>
<dbReference type="AlphaFoldDB" id="A0A0B7J1I1"/>
<evidence type="ECO:0000313" key="4">
    <source>
        <dbReference type="Proteomes" id="UP000018149"/>
    </source>
</evidence>
<dbReference type="HOGENOM" id="CLU_057596_1_0_5"/>
<dbReference type="PANTHER" id="PTHR30327">
    <property type="entry name" value="UNCHARACTERIZED PROTEIN YQGE"/>
    <property type="match status" value="1"/>
</dbReference>
<dbReference type="HAMAP" id="MF_00758">
    <property type="entry name" value="UPF0301"/>
    <property type="match status" value="1"/>
</dbReference>
<dbReference type="Gene3D" id="3.40.1740.10">
    <property type="entry name" value="VC0467-like"/>
    <property type="match status" value="1"/>
</dbReference>
<protein>
    <recommendedName>
        <fullName evidence="2">UPF0301 protein RMONA_01830</fullName>
    </recommendedName>
</protein>
<dbReference type="InterPro" id="IPR003774">
    <property type="entry name" value="AlgH-like"/>
</dbReference>
<dbReference type="PANTHER" id="PTHR30327:SF1">
    <property type="entry name" value="UPF0301 PROTEIN YQGE"/>
    <property type="match status" value="1"/>
</dbReference>
<dbReference type="EMBL" id="LN794217">
    <property type="protein sequence ID" value="CEO16775.1"/>
    <property type="molecule type" value="Genomic_DNA"/>
</dbReference>
<dbReference type="GO" id="GO:0005829">
    <property type="term" value="C:cytosol"/>
    <property type="evidence" value="ECO:0007669"/>
    <property type="project" value="TreeGrafter"/>
</dbReference>
<evidence type="ECO:0000256" key="2">
    <source>
        <dbReference type="HAMAP-Rule" id="MF_00758"/>
    </source>
</evidence>
<dbReference type="RefSeq" id="WP_023507332.1">
    <property type="nucleotide sequence ID" value="NZ_LN794217.1"/>
</dbReference>
<gene>
    <name evidence="3" type="ORF">RMONA_01830</name>
</gene>
<organism evidence="3 4">
    <name type="scientific">Rickettsia monacensis</name>
    <dbReference type="NCBI Taxonomy" id="109232"/>
    <lineage>
        <taxon>Bacteria</taxon>
        <taxon>Pseudomonadati</taxon>
        <taxon>Pseudomonadota</taxon>
        <taxon>Alphaproteobacteria</taxon>
        <taxon>Rickettsiales</taxon>
        <taxon>Rickettsiaceae</taxon>
        <taxon>Rickettsieae</taxon>
        <taxon>Rickettsia</taxon>
        <taxon>spotted fever group</taxon>
    </lineage>
</organism>
<dbReference type="NCBIfam" id="NF001268">
    <property type="entry name" value="PRK00228.1-4"/>
    <property type="match status" value="1"/>
</dbReference>
<evidence type="ECO:0000256" key="1">
    <source>
        <dbReference type="ARBA" id="ARBA00009600"/>
    </source>
</evidence>
<evidence type="ECO:0000313" key="3">
    <source>
        <dbReference type="EMBL" id="CEO16775.1"/>
    </source>
</evidence>
<dbReference type="Proteomes" id="UP000018149">
    <property type="component" value="Chromosome I"/>
</dbReference>
<accession>A0A0B7J1I1</accession>
<reference evidence="3 4" key="1">
    <citation type="submission" date="2015-01" db="EMBL/GenBank/DDBJ databases">
        <title>Draft genome sequence of Rickettsia monacensis strain IrR/Munich.</title>
        <authorList>
            <person name="Felsheim R.F."/>
            <person name="Johnson S.L."/>
            <person name="Kurtti T.J."/>
            <person name="Munderloh U.G."/>
        </authorList>
    </citation>
    <scope>NUCLEOTIDE SEQUENCE [LARGE SCALE GENOMIC DNA]</scope>
    <source>
        <strain evidence="3 4">IrR/Munich</strain>
    </source>
</reference>
<dbReference type="Pfam" id="PF02622">
    <property type="entry name" value="DUF179"/>
    <property type="match status" value="1"/>
</dbReference>
<keyword evidence="4" id="KW-1185">Reference proteome</keyword>
<name>A0A0B7J1I1_9RICK</name>
<dbReference type="SUPFAM" id="SSF143456">
    <property type="entry name" value="VC0467-like"/>
    <property type="match status" value="1"/>
</dbReference>
<dbReference type="KEGG" id="rmc:RMONA_01830"/>